<dbReference type="CDD" id="cd04254">
    <property type="entry name" value="AAK_UMPK-PyrH-Ec"/>
    <property type="match status" value="1"/>
</dbReference>
<evidence type="ECO:0000313" key="13">
    <source>
        <dbReference type="EMBL" id="HIR66295.1"/>
    </source>
</evidence>
<sequence length="233" mass="24366">MAKYNRILVKVSGEALAGKDGHGIDNDAVVKVAKELSLVADGGVQVAVVVGGGNFWRGRTSNNMNRVVADQIGMLATVMNALALGDALSQCGVANKVYSAVTVDKTLPCYIAGDAVKALQEGKVVVFGGGTGAPFFSTDTAAVLRACEVGAQAVVCAKAVDGVYDSDPKLNPNAKKYDEISFDKVIADNLKALDVTAMAMCREYNLPVLVYHNEESNGLARVLNGEKLGTIIK</sequence>
<comment type="activity regulation">
    <text evidence="11">Allosterically activated by GTP. Inhibited by UTP.</text>
</comment>
<dbReference type="AlphaFoldDB" id="A0A9D1E4J4"/>
<dbReference type="FunFam" id="3.40.1160.10:FF:000001">
    <property type="entry name" value="Uridylate kinase"/>
    <property type="match status" value="1"/>
</dbReference>
<name>A0A9D1E4J4_9BACT</name>
<feature type="binding site" evidence="11">
    <location>
        <position position="70"/>
    </location>
    <ligand>
        <name>UMP</name>
        <dbReference type="ChEBI" id="CHEBI:57865"/>
    </ligand>
</feature>
<dbReference type="GO" id="GO:0006225">
    <property type="term" value="P:UDP biosynthetic process"/>
    <property type="evidence" value="ECO:0007669"/>
    <property type="project" value="TreeGrafter"/>
</dbReference>
<dbReference type="SUPFAM" id="SSF53633">
    <property type="entry name" value="Carbamate kinase-like"/>
    <property type="match status" value="1"/>
</dbReference>
<keyword evidence="11" id="KW-0021">Allosteric enzyme</keyword>
<evidence type="ECO:0000256" key="2">
    <source>
        <dbReference type="ARBA" id="ARBA00004791"/>
    </source>
</evidence>
<keyword evidence="7 11" id="KW-0418">Kinase</keyword>
<feature type="binding site" evidence="11">
    <location>
        <position position="53"/>
    </location>
    <ligand>
        <name>ATP</name>
        <dbReference type="ChEBI" id="CHEBI:30616"/>
    </ligand>
</feature>
<keyword evidence="9 11" id="KW-0665">Pyrimidine biosynthesis</keyword>
<evidence type="ECO:0000256" key="3">
    <source>
        <dbReference type="ARBA" id="ARBA00007614"/>
    </source>
</evidence>
<evidence type="ECO:0000256" key="7">
    <source>
        <dbReference type="ARBA" id="ARBA00022777"/>
    </source>
</evidence>
<evidence type="ECO:0000256" key="9">
    <source>
        <dbReference type="ARBA" id="ARBA00022975"/>
    </source>
</evidence>
<keyword evidence="6 11" id="KW-0547">Nucleotide-binding</keyword>
<dbReference type="InterPro" id="IPR011817">
    <property type="entry name" value="Uridylate_kinase"/>
</dbReference>
<dbReference type="NCBIfam" id="TIGR02075">
    <property type="entry name" value="pyrH_bact"/>
    <property type="match status" value="1"/>
</dbReference>
<evidence type="ECO:0000256" key="8">
    <source>
        <dbReference type="ARBA" id="ARBA00022840"/>
    </source>
</evidence>
<protein>
    <recommendedName>
        <fullName evidence="11">Uridylate kinase</fullName>
        <shortName evidence="11">UK</shortName>
        <ecNumber evidence="11">2.7.4.22</ecNumber>
    </recommendedName>
    <alternativeName>
        <fullName evidence="11">Uridine monophosphate kinase</fullName>
        <shortName evidence="11">UMP kinase</shortName>
        <shortName evidence="11">UMPK</shortName>
    </alternativeName>
</protein>
<dbReference type="InterPro" id="IPR015963">
    <property type="entry name" value="Uridylate_kinase_bac"/>
</dbReference>
<comment type="catalytic activity">
    <reaction evidence="10 11">
        <text>UMP + ATP = UDP + ADP</text>
        <dbReference type="Rhea" id="RHEA:24400"/>
        <dbReference type="ChEBI" id="CHEBI:30616"/>
        <dbReference type="ChEBI" id="CHEBI:57865"/>
        <dbReference type="ChEBI" id="CHEBI:58223"/>
        <dbReference type="ChEBI" id="CHEBI:456216"/>
        <dbReference type="EC" id="2.7.4.22"/>
    </reaction>
</comment>
<accession>A0A9D1E4J4</accession>
<feature type="binding site" evidence="11">
    <location>
        <position position="52"/>
    </location>
    <ligand>
        <name>UMP</name>
        <dbReference type="ChEBI" id="CHEBI:57865"/>
    </ligand>
</feature>
<keyword evidence="8 11" id="KW-0067">ATP-binding</keyword>
<feature type="binding site" evidence="11">
    <location>
        <begin position="10"/>
        <end position="13"/>
    </location>
    <ligand>
        <name>ATP</name>
        <dbReference type="ChEBI" id="CHEBI:30616"/>
    </ligand>
</feature>
<feature type="binding site" evidence="11">
    <location>
        <begin position="131"/>
        <end position="138"/>
    </location>
    <ligand>
        <name>UMP</name>
        <dbReference type="ChEBI" id="CHEBI:57865"/>
    </ligand>
</feature>
<comment type="function">
    <text evidence="11">Catalyzes the reversible phosphorylation of UMP to UDP.</text>
</comment>
<dbReference type="GO" id="GO:0005737">
    <property type="term" value="C:cytoplasm"/>
    <property type="evidence" value="ECO:0007669"/>
    <property type="project" value="UniProtKB-SubCell"/>
</dbReference>
<evidence type="ECO:0000256" key="5">
    <source>
        <dbReference type="ARBA" id="ARBA00022679"/>
    </source>
</evidence>
<dbReference type="HAMAP" id="MF_01220_B">
    <property type="entry name" value="PyrH_B"/>
    <property type="match status" value="1"/>
</dbReference>
<dbReference type="InterPro" id="IPR036393">
    <property type="entry name" value="AceGlu_kinase-like_sf"/>
</dbReference>
<dbReference type="EC" id="2.7.4.22" evidence="11"/>
<evidence type="ECO:0000256" key="6">
    <source>
        <dbReference type="ARBA" id="ARBA00022741"/>
    </source>
</evidence>
<feature type="binding site" evidence="11">
    <location>
        <position position="57"/>
    </location>
    <ligand>
        <name>ATP</name>
        <dbReference type="ChEBI" id="CHEBI:30616"/>
    </ligand>
</feature>
<dbReference type="EMBL" id="DVHL01000044">
    <property type="protein sequence ID" value="HIR66295.1"/>
    <property type="molecule type" value="Genomic_DNA"/>
</dbReference>
<dbReference type="GO" id="GO:0005524">
    <property type="term" value="F:ATP binding"/>
    <property type="evidence" value="ECO:0007669"/>
    <property type="project" value="UniProtKB-KW"/>
</dbReference>
<dbReference type="Proteomes" id="UP000824200">
    <property type="component" value="Unassembled WGS sequence"/>
</dbReference>
<comment type="caution">
    <text evidence="11">Lacks conserved residue(s) required for the propagation of feature annotation.</text>
</comment>
<dbReference type="GO" id="GO:0033862">
    <property type="term" value="F:UMP kinase activity"/>
    <property type="evidence" value="ECO:0007669"/>
    <property type="project" value="UniProtKB-EC"/>
</dbReference>
<dbReference type="GO" id="GO:0044210">
    <property type="term" value="P:'de novo' CTP biosynthetic process"/>
    <property type="evidence" value="ECO:0007669"/>
    <property type="project" value="UniProtKB-UniRule"/>
</dbReference>
<dbReference type="PANTHER" id="PTHR42833">
    <property type="entry name" value="URIDYLATE KINASE"/>
    <property type="match status" value="1"/>
</dbReference>
<keyword evidence="4 11" id="KW-0963">Cytoplasm</keyword>
<gene>
    <name evidence="11" type="primary">pyrH</name>
    <name evidence="13" type="ORF">IAC95_05400</name>
</gene>
<feature type="domain" description="Aspartate/glutamate/uridylate kinase" evidence="12">
    <location>
        <begin position="5"/>
        <end position="210"/>
    </location>
</feature>
<dbReference type="InterPro" id="IPR001048">
    <property type="entry name" value="Asp/Glu/Uridylate_kinase"/>
</dbReference>
<feature type="binding site" evidence="11">
    <location>
        <position position="167"/>
    </location>
    <ligand>
        <name>ATP</name>
        <dbReference type="ChEBI" id="CHEBI:30616"/>
    </ligand>
</feature>
<dbReference type="PIRSF" id="PIRSF005650">
    <property type="entry name" value="Uridylate_kin"/>
    <property type="match status" value="1"/>
</dbReference>
<evidence type="ECO:0000256" key="10">
    <source>
        <dbReference type="ARBA" id="ARBA00047767"/>
    </source>
</evidence>
<comment type="pathway">
    <text evidence="2 11">Pyrimidine metabolism; CTP biosynthesis via de novo pathway; UDP from UMP (UMPK route): step 1/1.</text>
</comment>
<organism evidence="13 14">
    <name type="scientific">Candidatus Fimimonas gallinarum</name>
    <dbReference type="NCBI Taxonomy" id="2840821"/>
    <lineage>
        <taxon>Bacteria</taxon>
        <taxon>Pseudomonadati</taxon>
        <taxon>Myxococcota</taxon>
        <taxon>Myxococcia</taxon>
        <taxon>Myxococcales</taxon>
        <taxon>Cystobacterineae</taxon>
        <taxon>Myxococcaceae</taxon>
        <taxon>Myxococcaceae incertae sedis</taxon>
        <taxon>Candidatus Fimimonas</taxon>
    </lineage>
</organism>
<feature type="region of interest" description="Involved in allosteric activation by GTP" evidence="11">
    <location>
        <begin position="18"/>
        <end position="23"/>
    </location>
</feature>
<dbReference type="Pfam" id="PF00696">
    <property type="entry name" value="AA_kinase"/>
    <property type="match status" value="1"/>
</dbReference>
<dbReference type="Gene3D" id="3.40.1160.10">
    <property type="entry name" value="Acetylglutamate kinase-like"/>
    <property type="match status" value="1"/>
</dbReference>
<evidence type="ECO:0000313" key="14">
    <source>
        <dbReference type="Proteomes" id="UP000824200"/>
    </source>
</evidence>
<reference evidence="13" key="1">
    <citation type="submission" date="2020-10" db="EMBL/GenBank/DDBJ databases">
        <authorList>
            <person name="Gilroy R."/>
        </authorList>
    </citation>
    <scope>NUCLEOTIDE SEQUENCE</scope>
    <source>
        <strain evidence="13">CHK121-14286</strain>
    </source>
</reference>
<comment type="similarity">
    <text evidence="3 11">Belongs to the UMP kinase family.</text>
</comment>
<evidence type="ECO:0000256" key="4">
    <source>
        <dbReference type="ARBA" id="ARBA00022490"/>
    </source>
</evidence>
<evidence type="ECO:0000256" key="1">
    <source>
        <dbReference type="ARBA" id="ARBA00004496"/>
    </source>
</evidence>
<evidence type="ECO:0000259" key="12">
    <source>
        <dbReference type="Pfam" id="PF00696"/>
    </source>
</evidence>
<comment type="caution">
    <text evidence="13">The sequence shown here is derived from an EMBL/GenBank/DDBJ whole genome shotgun (WGS) entry which is preliminary data.</text>
</comment>
<evidence type="ECO:0000256" key="11">
    <source>
        <dbReference type="HAMAP-Rule" id="MF_01220"/>
    </source>
</evidence>
<proteinExistence type="inferred from homology"/>
<comment type="subcellular location">
    <subcellularLocation>
        <location evidence="1 11">Cytoplasm</location>
    </subcellularLocation>
</comment>
<feature type="binding site" evidence="11">
    <location>
        <position position="164"/>
    </location>
    <ligand>
        <name>ATP</name>
        <dbReference type="ChEBI" id="CHEBI:30616"/>
    </ligand>
</feature>
<comment type="subunit">
    <text evidence="11">Homohexamer.</text>
</comment>
<dbReference type="PANTHER" id="PTHR42833:SF4">
    <property type="entry name" value="URIDYLATE KINASE PUMPKIN, CHLOROPLASTIC"/>
    <property type="match status" value="1"/>
</dbReference>
<reference evidence="13" key="2">
    <citation type="journal article" date="2021" name="PeerJ">
        <title>Extensive microbial diversity within the chicken gut microbiome revealed by metagenomics and culture.</title>
        <authorList>
            <person name="Gilroy R."/>
            <person name="Ravi A."/>
            <person name="Getino M."/>
            <person name="Pursley I."/>
            <person name="Horton D.L."/>
            <person name="Alikhan N.F."/>
            <person name="Baker D."/>
            <person name="Gharbi K."/>
            <person name="Hall N."/>
            <person name="Watson M."/>
            <person name="Adriaenssens E.M."/>
            <person name="Foster-Nyarko E."/>
            <person name="Jarju S."/>
            <person name="Secka A."/>
            <person name="Antonio M."/>
            <person name="Oren A."/>
            <person name="Chaudhuri R.R."/>
            <person name="La Ragione R."/>
            <person name="Hildebrand F."/>
            <person name="Pallen M.J."/>
        </authorList>
    </citation>
    <scope>NUCLEOTIDE SEQUENCE</scope>
    <source>
        <strain evidence="13">CHK121-14286</strain>
    </source>
</reference>
<keyword evidence="5 11" id="KW-0808">Transferase</keyword>